<dbReference type="PANTHER" id="PTHR46268">
    <property type="entry name" value="STRESS RESPONSE PROTEIN NHAX"/>
    <property type="match status" value="1"/>
</dbReference>
<dbReference type="InterPro" id="IPR014729">
    <property type="entry name" value="Rossmann-like_a/b/a_fold"/>
</dbReference>
<comment type="similarity">
    <text evidence="1">Belongs to the universal stress protein A family.</text>
</comment>
<evidence type="ECO:0000259" key="2">
    <source>
        <dbReference type="Pfam" id="PF00582"/>
    </source>
</evidence>
<dbReference type="EMBL" id="CP063849">
    <property type="protein sequence ID" value="QOY89520.1"/>
    <property type="molecule type" value="Genomic_DNA"/>
</dbReference>
<dbReference type="Proteomes" id="UP000593892">
    <property type="component" value="Chromosome"/>
</dbReference>
<dbReference type="AlphaFoldDB" id="A0A7S7NTM3"/>
<keyword evidence="4" id="KW-1185">Reference proteome</keyword>
<dbReference type="Gene3D" id="3.40.50.620">
    <property type="entry name" value="HUPs"/>
    <property type="match status" value="1"/>
</dbReference>
<dbReference type="RefSeq" id="WP_194451182.1">
    <property type="nucleotide sequence ID" value="NZ_CP063849.1"/>
</dbReference>
<evidence type="ECO:0000313" key="4">
    <source>
        <dbReference type="Proteomes" id="UP000593892"/>
    </source>
</evidence>
<dbReference type="PRINTS" id="PR01438">
    <property type="entry name" value="UNVRSLSTRESS"/>
</dbReference>
<dbReference type="CDD" id="cd00293">
    <property type="entry name" value="USP-like"/>
    <property type="match status" value="1"/>
</dbReference>
<feature type="domain" description="UspA" evidence="2">
    <location>
        <begin position="6"/>
        <end position="146"/>
    </location>
</feature>
<dbReference type="InterPro" id="IPR006015">
    <property type="entry name" value="Universal_stress_UspA"/>
</dbReference>
<dbReference type="Pfam" id="PF00582">
    <property type="entry name" value="Usp"/>
    <property type="match status" value="1"/>
</dbReference>
<name>A0A7S7NTM3_PALFE</name>
<sequence length="152" mass="16652">MSTPAFDSILCPIDFSDCSANALRWAAWLAGSLGKPLRLLHAVHLDMPAYISTVQKEEILDQWGQVQAQAETHLKEWAARNLPAGVEVHYEISDAPPVEAIIASAHRDNSCVVMGTHGRTGWRQVWMGSVTTRTIELAKVPILAIPPDKSVC</sequence>
<evidence type="ECO:0000313" key="3">
    <source>
        <dbReference type="EMBL" id="QOY89520.1"/>
    </source>
</evidence>
<dbReference type="KEGG" id="pfer:IRI77_06090"/>
<evidence type="ECO:0000256" key="1">
    <source>
        <dbReference type="ARBA" id="ARBA00008791"/>
    </source>
</evidence>
<dbReference type="InterPro" id="IPR006016">
    <property type="entry name" value="UspA"/>
</dbReference>
<reference evidence="3 4" key="1">
    <citation type="submission" date="2020-10" db="EMBL/GenBank/DDBJ databases">
        <title>Complete genome sequence of Paludibaculum fermentans P105T, a facultatively anaerobic acidobacterium capable of dissimilatory Fe(III) reduction.</title>
        <authorList>
            <person name="Dedysh S.N."/>
            <person name="Beletsky A.V."/>
            <person name="Kulichevskaya I.S."/>
            <person name="Mardanov A.V."/>
            <person name="Ravin N.V."/>
        </authorList>
    </citation>
    <scope>NUCLEOTIDE SEQUENCE [LARGE SCALE GENOMIC DNA]</scope>
    <source>
        <strain evidence="3 4">P105</strain>
    </source>
</reference>
<gene>
    <name evidence="3" type="ORF">IRI77_06090</name>
</gene>
<organism evidence="3 4">
    <name type="scientific">Paludibaculum fermentans</name>
    <dbReference type="NCBI Taxonomy" id="1473598"/>
    <lineage>
        <taxon>Bacteria</taxon>
        <taxon>Pseudomonadati</taxon>
        <taxon>Acidobacteriota</taxon>
        <taxon>Terriglobia</taxon>
        <taxon>Bryobacterales</taxon>
        <taxon>Bryobacteraceae</taxon>
        <taxon>Paludibaculum</taxon>
    </lineage>
</organism>
<accession>A0A7S7NTM3</accession>
<dbReference type="PANTHER" id="PTHR46268:SF6">
    <property type="entry name" value="UNIVERSAL STRESS PROTEIN UP12"/>
    <property type="match status" value="1"/>
</dbReference>
<proteinExistence type="inferred from homology"/>
<protein>
    <submittedName>
        <fullName evidence="3">Universal stress protein</fullName>
    </submittedName>
</protein>
<dbReference type="SUPFAM" id="SSF52402">
    <property type="entry name" value="Adenine nucleotide alpha hydrolases-like"/>
    <property type="match status" value="1"/>
</dbReference>